<evidence type="ECO:0000259" key="4">
    <source>
        <dbReference type="PROSITE" id="PS50113"/>
    </source>
</evidence>
<evidence type="ECO:0000259" key="3">
    <source>
        <dbReference type="PROSITE" id="PS50112"/>
    </source>
</evidence>
<dbReference type="SMART" id="SM00091">
    <property type="entry name" value="PAS"/>
    <property type="match status" value="3"/>
</dbReference>
<dbReference type="InterPro" id="IPR052155">
    <property type="entry name" value="Biofilm_reg_signaling"/>
</dbReference>
<dbReference type="InterPro" id="IPR043128">
    <property type="entry name" value="Rev_trsase/Diguanyl_cyclase"/>
</dbReference>
<proteinExistence type="predicted"/>
<feature type="domain" description="PAC" evidence="4">
    <location>
        <begin position="384"/>
        <end position="436"/>
    </location>
</feature>
<feature type="domain" description="PAS" evidence="3">
    <location>
        <begin position="185"/>
        <end position="251"/>
    </location>
</feature>
<dbReference type="InterPro" id="IPR001633">
    <property type="entry name" value="EAL_dom"/>
</dbReference>
<comment type="caution">
    <text evidence="7">The sequence shown here is derived from an EMBL/GenBank/DDBJ whole genome shotgun (WGS) entry which is preliminary data.</text>
</comment>
<keyword evidence="8" id="KW-1185">Reference proteome</keyword>
<evidence type="ECO:0000256" key="2">
    <source>
        <dbReference type="SAM" id="MobiDB-lite"/>
    </source>
</evidence>
<dbReference type="InterPro" id="IPR000014">
    <property type="entry name" value="PAS"/>
</dbReference>
<dbReference type="Gene3D" id="3.30.70.270">
    <property type="match status" value="1"/>
</dbReference>
<dbReference type="FunFam" id="3.30.70.270:FF:000001">
    <property type="entry name" value="Diguanylate cyclase domain protein"/>
    <property type="match status" value="1"/>
</dbReference>
<gene>
    <name evidence="7" type="ORF">EEJ31_10575</name>
</gene>
<dbReference type="SUPFAM" id="SSF55073">
    <property type="entry name" value="Nucleotide cyclase"/>
    <property type="match status" value="1"/>
</dbReference>
<dbReference type="InterPro" id="IPR035919">
    <property type="entry name" value="EAL_sf"/>
</dbReference>
<feature type="coiled-coil region" evidence="1">
    <location>
        <begin position="293"/>
        <end position="320"/>
    </location>
</feature>
<dbReference type="InterPro" id="IPR000160">
    <property type="entry name" value="GGDEF_dom"/>
</dbReference>
<dbReference type="CDD" id="cd00130">
    <property type="entry name" value="PAS"/>
    <property type="match status" value="3"/>
</dbReference>
<keyword evidence="1" id="KW-0175">Coiled coil</keyword>
<dbReference type="EMBL" id="RDSR01000018">
    <property type="protein sequence ID" value="RNE59206.1"/>
    <property type="molecule type" value="Genomic_DNA"/>
</dbReference>
<dbReference type="Pfam" id="PF08447">
    <property type="entry name" value="PAS_3"/>
    <property type="match status" value="1"/>
</dbReference>
<dbReference type="InterPro" id="IPR013656">
    <property type="entry name" value="PAS_4"/>
</dbReference>
<dbReference type="Gene3D" id="3.30.450.20">
    <property type="entry name" value="PAS domain"/>
    <property type="match status" value="3"/>
</dbReference>
<dbReference type="SMART" id="SM00086">
    <property type="entry name" value="PAC"/>
    <property type="match status" value="3"/>
</dbReference>
<dbReference type="CDD" id="cd01948">
    <property type="entry name" value="EAL"/>
    <property type="match status" value="1"/>
</dbReference>
<dbReference type="Proteomes" id="UP000279859">
    <property type="component" value="Unassembled WGS sequence"/>
</dbReference>
<dbReference type="SUPFAM" id="SSF55785">
    <property type="entry name" value="PYP-like sensor domain (PAS domain)"/>
    <property type="match status" value="3"/>
</dbReference>
<evidence type="ECO:0000313" key="7">
    <source>
        <dbReference type="EMBL" id="RNE59206.1"/>
    </source>
</evidence>
<dbReference type="InterPro" id="IPR013655">
    <property type="entry name" value="PAS_fold_3"/>
</dbReference>
<dbReference type="SMART" id="SM00052">
    <property type="entry name" value="EAL"/>
    <property type="match status" value="1"/>
</dbReference>
<dbReference type="SUPFAM" id="SSF141868">
    <property type="entry name" value="EAL domain-like"/>
    <property type="match status" value="1"/>
</dbReference>
<organism evidence="7 8">
    <name type="scientific">Cryobacterium tepidiphilum</name>
    <dbReference type="NCBI Taxonomy" id="2486026"/>
    <lineage>
        <taxon>Bacteria</taxon>
        <taxon>Bacillati</taxon>
        <taxon>Actinomycetota</taxon>
        <taxon>Actinomycetes</taxon>
        <taxon>Micrococcales</taxon>
        <taxon>Microbacteriaceae</taxon>
        <taxon>Cryobacterium</taxon>
    </lineage>
</organism>
<reference evidence="7 8" key="1">
    <citation type="submission" date="2018-11" db="EMBL/GenBank/DDBJ databases">
        <title>Cryobacterium sp. nov., isolated from rhizosphere soil of lettuce.</title>
        <authorList>
            <person name="Wang Y."/>
        </authorList>
    </citation>
    <scope>NUCLEOTIDE SEQUENCE [LARGE SCALE GENOMIC DNA]</scope>
    <source>
        <strain evidence="7 8">NEAU-85</strain>
    </source>
</reference>
<dbReference type="PANTHER" id="PTHR44757:SF2">
    <property type="entry name" value="BIOFILM ARCHITECTURE MAINTENANCE PROTEIN MBAA"/>
    <property type="match status" value="1"/>
</dbReference>
<dbReference type="InterPro" id="IPR029787">
    <property type="entry name" value="Nucleotide_cyclase"/>
</dbReference>
<dbReference type="CDD" id="cd01949">
    <property type="entry name" value="GGDEF"/>
    <property type="match status" value="1"/>
</dbReference>
<dbReference type="Pfam" id="PF13426">
    <property type="entry name" value="PAS_9"/>
    <property type="match status" value="1"/>
</dbReference>
<evidence type="ECO:0000259" key="5">
    <source>
        <dbReference type="PROSITE" id="PS50883"/>
    </source>
</evidence>
<dbReference type="InterPro" id="IPR035965">
    <property type="entry name" value="PAS-like_dom_sf"/>
</dbReference>
<dbReference type="PANTHER" id="PTHR44757">
    <property type="entry name" value="DIGUANYLATE CYCLASE DGCP"/>
    <property type="match status" value="1"/>
</dbReference>
<dbReference type="NCBIfam" id="TIGR00229">
    <property type="entry name" value="sensory_box"/>
    <property type="match status" value="3"/>
</dbReference>
<accession>A0A3M8L1H2</accession>
<dbReference type="InterPro" id="IPR001610">
    <property type="entry name" value="PAC"/>
</dbReference>
<sequence>MVSLGNRGDKDLHRMGTSPGQGDAPIRRAIPRLLMPAKSRPDEGPALPKKRRLRRRYANAGEMARLQADLLNAVNQSVIALDTHGVIVFWNTSSEELYGWTADEVVGARFSDLGVADPDDRNLPRMEAAVRAGEPWSGEHRARHRNGTSLRVHVSLTQVPREKGRPAAILVASTDIAGRKRDDATRLRLAQLVESSDYALNELDLDGNITSWNAGAERLYGYSAAEMIGQPVSLLNYSETRGSDQFQARLEAGEPVVEWDAEGRHKDGSRLHVLLTLTATHDEDGRRTGTAAIARDITERKRLLEEVERERDRLNQAQRVAHVGSIEVDLLTGEQWCSDEACRIHGLSAGSSFFEEAWQSALHPDDRMRVAQRVLEARERGTTADFTYRVVRPAGGVTWVQMRLTAEHDDAGVPVRLVGTTLDITATKEIEAALEHQAYTDALTGLANRAFLTLRIESALRDAETHGQQVALFFLDIDRLKVVNDGMGHSAGDDLLVQLANRLRGHVRPEDTLARFAGDEFVVVCPDMTERKAQRLAERLATTAHTPFELGDREVFVTMSIGMAISTPGDTASMLLHHSDAAMYRAKSSGRNEAVFFDEEMHRSSLARMEMQTLLPRAIERGELRVHYQPLVDIDTGEAKGFEALVRWEQPGVGLVSPDDFIPLAEESGQIVAVGEWVLGTALADAQYWRSTVPGAADLRIAINLSARQLQHPGLVDMVAAALASSGMDPAAVELEITETVLMDDVKNSLDTLTRLRRLGVGVAIDDFGTGYSSLSYLRQLPVTTLKIDGTFIDGLGGAADEHARPIVEAIISLARALGLSVIAEGVETTQQLTVLRKLDARLGQGYHWARPMPYEDVAPWLRAQGRSGLLKHG</sequence>
<dbReference type="Gene3D" id="3.20.20.450">
    <property type="entry name" value="EAL domain"/>
    <property type="match status" value="1"/>
</dbReference>
<dbReference type="SMART" id="SM00267">
    <property type="entry name" value="GGDEF"/>
    <property type="match status" value="1"/>
</dbReference>
<feature type="region of interest" description="Disordered" evidence="2">
    <location>
        <begin position="1"/>
        <end position="26"/>
    </location>
</feature>
<dbReference type="PROSITE" id="PS50113">
    <property type="entry name" value="PAC"/>
    <property type="match status" value="2"/>
</dbReference>
<evidence type="ECO:0000256" key="1">
    <source>
        <dbReference type="SAM" id="Coils"/>
    </source>
</evidence>
<name>A0A3M8L1H2_9MICO</name>
<dbReference type="Pfam" id="PF08448">
    <property type="entry name" value="PAS_4"/>
    <property type="match status" value="1"/>
</dbReference>
<dbReference type="Gene3D" id="2.10.70.100">
    <property type="match status" value="1"/>
</dbReference>
<feature type="domain" description="EAL" evidence="5">
    <location>
        <begin position="608"/>
        <end position="866"/>
    </location>
</feature>
<evidence type="ECO:0000313" key="8">
    <source>
        <dbReference type="Proteomes" id="UP000279859"/>
    </source>
</evidence>
<dbReference type="PROSITE" id="PS50112">
    <property type="entry name" value="PAS"/>
    <property type="match status" value="2"/>
</dbReference>
<dbReference type="Pfam" id="PF00990">
    <property type="entry name" value="GGDEF"/>
    <property type="match status" value="1"/>
</dbReference>
<dbReference type="NCBIfam" id="TIGR00254">
    <property type="entry name" value="GGDEF"/>
    <property type="match status" value="1"/>
</dbReference>
<dbReference type="AlphaFoldDB" id="A0A3M8L1H2"/>
<feature type="domain" description="PAS" evidence="3">
    <location>
        <begin position="70"/>
        <end position="122"/>
    </location>
</feature>
<evidence type="ECO:0000259" key="6">
    <source>
        <dbReference type="PROSITE" id="PS50887"/>
    </source>
</evidence>
<feature type="domain" description="PAC" evidence="4">
    <location>
        <begin position="257"/>
        <end position="309"/>
    </location>
</feature>
<dbReference type="InterPro" id="IPR000700">
    <property type="entry name" value="PAS-assoc_C"/>
</dbReference>
<dbReference type="PROSITE" id="PS50887">
    <property type="entry name" value="GGDEF"/>
    <property type="match status" value="1"/>
</dbReference>
<protein>
    <submittedName>
        <fullName evidence="7">EAL domain-containing protein</fullName>
    </submittedName>
</protein>
<feature type="domain" description="GGDEF" evidence="6">
    <location>
        <begin position="468"/>
        <end position="599"/>
    </location>
</feature>
<dbReference type="Pfam" id="PF00563">
    <property type="entry name" value="EAL"/>
    <property type="match status" value="1"/>
</dbReference>
<dbReference type="PROSITE" id="PS50883">
    <property type="entry name" value="EAL"/>
    <property type="match status" value="1"/>
</dbReference>